<accession>A0A0E9Q6D8</accession>
<sequence length="20" mass="2134">MNKLVFLLSLTVTSLIVNAG</sequence>
<protein>
    <submittedName>
        <fullName evidence="1">Uncharacterized protein</fullName>
    </submittedName>
</protein>
<name>A0A0E9Q6D8_ANGAN</name>
<organism evidence="1">
    <name type="scientific">Anguilla anguilla</name>
    <name type="common">European freshwater eel</name>
    <name type="synonym">Muraena anguilla</name>
    <dbReference type="NCBI Taxonomy" id="7936"/>
    <lineage>
        <taxon>Eukaryota</taxon>
        <taxon>Metazoa</taxon>
        <taxon>Chordata</taxon>
        <taxon>Craniata</taxon>
        <taxon>Vertebrata</taxon>
        <taxon>Euteleostomi</taxon>
        <taxon>Actinopterygii</taxon>
        <taxon>Neopterygii</taxon>
        <taxon>Teleostei</taxon>
        <taxon>Anguilliformes</taxon>
        <taxon>Anguillidae</taxon>
        <taxon>Anguilla</taxon>
    </lineage>
</organism>
<dbReference type="EMBL" id="GBXM01096480">
    <property type="protein sequence ID" value="JAH12097.1"/>
    <property type="molecule type" value="Transcribed_RNA"/>
</dbReference>
<reference evidence="1" key="2">
    <citation type="journal article" date="2015" name="Fish Shellfish Immunol.">
        <title>Early steps in the European eel (Anguilla anguilla)-Vibrio vulnificus interaction in the gills: Role of the RtxA13 toxin.</title>
        <authorList>
            <person name="Callol A."/>
            <person name="Pajuelo D."/>
            <person name="Ebbesson L."/>
            <person name="Teles M."/>
            <person name="MacKenzie S."/>
            <person name="Amaro C."/>
        </authorList>
    </citation>
    <scope>NUCLEOTIDE SEQUENCE</scope>
</reference>
<dbReference type="AlphaFoldDB" id="A0A0E9Q6D8"/>
<evidence type="ECO:0000313" key="1">
    <source>
        <dbReference type="EMBL" id="JAH12097.1"/>
    </source>
</evidence>
<proteinExistence type="predicted"/>
<reference evidence="1" key="1">
    <citation type="submission" date="2014-11" db="EMBL/GenBank/DDBJ databases">
        <authorList>
            <person name="Amaro Gonzalez C."/>
        </authorList>
    </citation>
    <scope>NUCLEOTIDE SEQUENCE</scope>
</reference>